<dbReference type="NCBIfam" id="TIGR00847">
    <property type="entry name" value="ccoS"/>
    <property type="match status" value="1"/>
</dbReference>
<protein>
    <submittedName>
        <fullName evidence="1">Cytochrome oxidase maturation protein Cbb3</fullName>
    </submittedName>
</protein>
<keyword evidence="2" id="KW-1185">Reference proteome</keyword>
<accession>A0A098S8E8</accession>
<evidence type="ECO:0000313" key="2">
    <source>
        <dbReference type="Proteomes" id="UP000029736"/>
    </source>
</evidence>
<dbReference type="AlphaFoldDB" id="A0A098S8E8"/>
<comment type="caution">
    <text evidence="1">The sequence shown here is derived from an EMBL/GenBank/DDBJ whole genome shotgun (WGS) entry which is preliminary data.</text>
</comment>
<gene>
    <name evidence="1" type="ORF">IX84_17120</name>
</gene>
<dbReference type="EMBL" id="JPOS01000038">
    <property type="protein sequence ID" value="KGE87342.1"/>
    <property type="molecule type" value="Genomic_DNA"/>
</dbReference>
<dbReference type="PANTHER" id="PTHR41532:SF1">
    <property type="entry name" value="FIXS PROTEIN"/>
    <property type="match status" value="1"/>
</dbReference>
<dbReference type="PANTHER" id="PTHR41532">
    <property type="entry name" value="FIXS PROTEIN"/>
    <property type="match status" value="1"/>
</dbReference>
<sequence>MKIIILLIILSLIVALGFLSAFFWAVRDGQFDDDVSPAMRILFDDDQPENNKNTTTTKS</sequence>
<evidence type="ECO:0000313" key="1">
    <source>
        <dbReference type="EMBL" id="KGE87342.1"/>
    </source>
</evidence>
<dbReference type="OrthoDB" id="9802763at2"/>
<dbReference type="Pfam" id="PF03597">
    <property type="entry name" value="FixS"/>
    <property type="match status" value="1"/>
</dbReference>
<dbReference type="STRING" id="1524460.IX84_17120"/>
<dbReference type="RefSeq" id="WP_044149403.1">
    <property type="nucleotide sequence ID" value="NZ_JBKAGJ010000009.1"/>
</dbReference>
<organism evidence="1 2">
    <name type="scientific">Phaeodactylibacter xiamenensis</name>
    <dbReference type="NCBI Taxonomy" id="1524460"/>
    <lineage>
        <taxon>Bacteria</taxon>
        <taxon>Pseudomonadati</taxon>
        <taxon>Bacteroidota</taxon>
        <taxon>Saprospiria</taxon>
        <taxon>Saprospirales</taxon>
        <taxon>Haliscomenobacteraceae</taxon>
        <taxon>Phaeodactylibacter</taxon>
    </lineage>
</organism>
<name>A0A098S8E8_9BACT</name>
<proteinExistence type="predicted"/>
<reference evidence="1 2" key="1">
    <citation type="journal article" date="2014" name="Int. J. Syst. Evol. Microbiol.">
        <title>Phaeodactylibacter xiamenensis gen. nov., sp. nov., a member of the family Saprospiraceae isolated from the marine alga Phaeodactylum tricornutum.</title>
        <authorList>
            <person name="Chen Z.Jr."/>
            <person name="Lei X."/>
            <person name="Lai Q."/>
            <person name="Li Y."/>
            <person name="Zhang B."/>
            <person name="Zhang J."/>
            <person name="Zhang H."/>
            <person name="Yang L."/>
            <person name="Zheng W."/>
            <person name="Tian Y."/>
            <person name="Yu Z."/>
            <person name="Xu H.Jr."/>
            <person name="Zheng T."/>
        </authorList>
    </citation>
    <scope>NUCLEOTIDE SEQUENCE [LARGE SCALE GENOMIC DNA]</scope>
    <source>
        <strain evidence="1 2">KD52</strain>
    </source>
</reference>
<dbReference type="InterPro" id="IPR004714">
    <property type="entry name" value="Cyt_oxidase_maturation_cbb3"/>
</dbReference>
<dbReference type="Proteomes" id="UP000029736">
    <property type="component" value="Unassembled WGS sequence"/>
</dbReference>